<dbReference type="Proteomes" id="UP000821837">
    <property type="component" value="Chromosome 1"/>
</dbReference>
<feature type="compositionally biased region" description="Polar residues" evidence="1">
    <location>
        <begin position="58"/>
        <end position="76"/>
    </location>
</feature>
<keyword evidence="3" id="KW-1185">Reference proteome</keyword>
<accession>A0A9D4QIF7</accession>
<dbReference type="EMBL" id="JABSTV010001245">
    <property type="protein sequence ID" value="KAH7982732.1"/>
    <property type="molecule type" value="Genomic_DNA"/>
</dbReference>
<feature type="compositionally biased region" description="Basic and acidic residues" evidence="1">
    <location>
        <begin position="1"/>
        <end position="10"/>
    </location>
</feature>
<evidence type="ECO:0000313" key="3">
    <source>
        <dbReference type="Proteomes" id="UP000821837"/>
    </source>
</evidence>
<reference evidence="2" key="1">
    <citation type="journal article" date="2020" name="Cell">
        <title>Large-Scale Comparative Analyses of Tick Genomes Elucidate Their Genetic Diversity and Vector Capacities.</title>
        <authorList>
            <consortium name="Tick Genome and Microbiome Consortium (TIGMIC)"/>
            <person name="Jia N."/>
            <person name="Wang J."/>
            <person name="Shi W."/>
            <person name="Du L."/>
            <person name="Sun Y."/>
            <person name="Zhan W."/>
            <person name="Jiang J.F."/>
            <person name="Wang Q."/>
            <person name="Zhang B."/>
            <person name="Ji P."/>
            <person name="Bell-Sakyi L."/>
            <person name="Cui X.M."/>
            <person name="Yuan T.T."/>
            <person name="Jiang B.G."/>
            <person name="Yang W.F."/>
            <person name="Lam T.T."/>
            <person name="Chang Q.C."/>
            <person name="Ding S.J."/>
            <person name="Wang X.J."/>
            <person name="Zhu J.G."/>
            <person name="Ruan X.D."/>
            <person name="Zhao L."/>
            <person name="Wei J.T."/>
            <person name="Ye R.Z."/>
            <person name="Que T.C."/>
            <person name="Du C.H."/>
            <person name="Zhou Y.H."/>
            <person name="Cheng J.X."/>
            <person name="Dai P.F."/>
            <person name="Guo W.B."/>
            <person name="Han X.H."/>
            <person name="Huang E.J."/>
            <person name="Li L.F."/>
            <person name="Wei W."/>
            <person name="Gao Y.C."/>
            <person name="Liu J.Z."/>
            <person name="Shao H.Z."/>
            <person name="Wang X."/>
            <person name="Wang C.C."/>
            <person name="Yang T.C."/>
            <person name="Huo Q.B."/>
            <person name="Li W."/>
            <person name="Chen H.Y."/>
            <person name="Chen S.E."/>
            <person name="Zhou L.G."/>
            <person name="Ni X.B."/>
            <person name="Tian J.H."/>
            <person name="Sheng Y."/>
            <person name="Liu T."/>
            <person name="Pan Y.S."/>
            <person name="Xia L.Y."/>
            <person name="Li J."/>
            <person name="Zhao F."/>
            <person name="Cao W.C."/>
        </authorList>
    </citation>
    <scope>NUCLEOTIDE SEQUENCE</scope>
    <source>
        <strain evidence="2">Rsan-2018</strain>
    </source>
</reference>
<feature type="region of interest" description="Disordered" evidence="1">
    <location>
        <begin position="1"/>
        <end position="26"/>
    </location>
</feature>
<evidence type="ECO:0000256" key="1">
    <source>
        <dbReference type="SAM" id="MobiDB-lite"/>
    </source>
</evidence>
<comment type="caution">
    <text evidence="2">The sequence shown here is derived from an EMBL/GenBank/DDBJ whole genome shotgun (WGS) entry which is preliminary data.</text>
</comment>
<gene>
    <name evidence="2" type="ORF">HPB52_006907</name>
</gene>
<reference evidence="2" key="2">
    <citation type="submission" date="2021-09" db="EMBL/GenBank/DDBJ databases">
        <authorList>
            <person name="Jia N."/>
            <person name="Wang J."/>
            <person name="Shi W."/>
            <person name="Du L."/>
            <person name="Sun Y."/>
            <person name="Zhan W."/>
            <person name="Jiang J."/>
            <person name="Wang Q."/>
            <person name="Zhang B."/>
            <person name="Ji P."/>
            <person name="Sakyi L.B."/>
            <person name="Cui X."/>
            <person name="Yuan T."/>
            <person name="Jiang B."/>
            <person name="Yang W."/>
            <person name="Lam T.T.-Y."/>
            <person name="Chang Q."/>
            <person name="Ding S."/>
            <person name="Wang X."/>
            <person name="Zhu J."/>
            <person name="Ruan X."/>
            <person name="Zhao L."/>
            <person name="Wei J."/>
            <person name="Que T."/>
            <person name="Du C."/>
            <person name="Cheng J."/>
            <person name="Dai P."/>
            <person name="Han X."/>
            <person name="Huang E."/>
            <person name="Gao Y."/>
            <person name="Liu J."/>
            <person name="Shao H."/>
            <person name="Ye R."/>
            <person name="Li L."/>
            <person name="Wei W."/>
            <person name="Wang X."/>
            <person name="Wang C."/>
            <person name="Huo Q."/>
            <person name="Li W."/>
            <person name="Guo W."/>
            <person name="Chen H."/>
            <person name="Chen S."/>
            <person name="Zhou L."/>
            <person name="Zhou L."/>
            <person name="Ni X."/>
            <person name="Tian J."/>
            <person name="Zhou Y."/>
            <person name="Sheng Y."/>
            <person name="Liu T."/>
            <person name="Pan Y."/>
            <person name="Xia L."/>
            <person name="Li J."/>
            <person name="Zhao F."/>
            <person name="Cao W."/>
        </authorList>
    </citation>
    <scope>NUCLEOTIDE SEQUENCE</scope>
    <source>
        <strain evidence="2">Rsan-2018</strain>
        <tissue evidence="2">Larvae</tissue>
    </source>
</reference>
<sequence>MPVPRAAEKHRAVKKHACSEVSGTGQLKHRGALCVRIQVYMVIKAKNARCNEPDGGDQQASATINTGCPESRQQSVPRILRNKWLDTK</sequence>
<organism evidence="2 3">
    <name type="scientific">Rhipicephalus sanguineus</name>
    <name type="common">Brown dog tick</name>
    <name type="synonym">Ixodes sanguineus</name>
    <dbReference type="NCBI Taxonomy" id="34632"/>
    <lineage>
        <taxon>Eukaryota</taxon>
        <taxon>Metazoa</taxon>
        <taxon>Ecdysozoa</taxon>
        <taxon>Arthropoda</taxon>
        <taxon>Chelicerata</taxon>
        <taxon>Arachnida</taxon>
        <taxon>Acari</taxon>
        <taxon>Parasitiformes</taxon>
        <taxon>Ixodida</taxon>
        <taxon>Ixodoidea</taxon>
        <taxon>Ixodidae</taxon>
        <taxon>Rhipicephalinae</taxon>
        <taxon>Rhipicephalus</taxon>
        <taxon>Rhipicephalus</taxon>
    </lineage>
</organism>
<proteinExistence type="predicted"/>
<feature type="region of interest" description="Disordered" evidence="1">
    <location>
        <begin position="50"/>
        <end position="88"/>
    </location>
</feature>
<name>A0A9D4QIF7_RHISA</name>
<evidence type="ECO:0000313" key="2">
    <source>
        <dbReference type="EMBL" id="KAH7982732.1"/>
    </source>
</evidence>
<protein>
    <submittedName>
        <fullName evidence="2">Uncharacterized protein</fullName>
    </submittedName>
</protein>
<dbReference type="AlphaFoldDB" id="A0A9D4QIF7"/>